<dbReference type="KEGG" id="maqu:Maq22A_1p33700"/>
<dbReference type="InterPro" id="IPR012340">
    <property type="entry name" value="NA-bd_OB-fold"/>
</dbReference>
<feature type="region of interest" description="Disordered" evidence="1">
    <location>
        <begin position="1"/>
        <end position="25"/>
    </location>
</feature>
<organism evidence="4 5">
    <name type="scientific">Methylobacterium aquaticum</name>
    <dbReference type="NCBI Taxonomy" id="270351"/>
    <lineage>
        <taxon>Bacteria</taxon>
        <taxon>Pseudomonadati</taxon>
        <taxon>Pseudomonadota</taxon>
        <taxon>Alphaproteobacteria</taxon>
        <taxon>Hyphomicrobiales</taxon>
        <taxon>Methylobacteriaceae</taxon>
        <taxon>Methylobacterium</taxon>
    </lineage>
</organism>
<dbReference type="Gene3D" id="6.10.30.10">
    <property type="match status" value="1"/>
</dbReference>
<evidence type="ECO:0000259" key="3">
    <source>
        <dbReference type="Pfam" id="PF12172"/>
    </source>
</evidence>
<dbReference type="InterPro" id="IPR052513">
    <property type="entry name" value="Thioester_dehydratase-like"/>
</dbReference>
<protein>
    <submittedName>
        <fullName evidence="4">Predicted nucleic-acid-binding protein containing a Zn-ribbon</fullName>
    </submittedName>
</protein>
<feature type="region of interest" description="Disordered" evidence="1">
    <location>
        <begin position="141"/>
        <end position="163"/>
    </location>
</feature>
<sequence>MTGTSSTRIPLRDGDWPDAPPSPESAPFVAAAREGRFLLRRCTACGKAHWYPRALCPFCLGETAWEEASGQGTIYGYTLLAREDPPRTIAYVTLAEGPTMLTSLVDCEKGALAVGRPVQLVFVRSRDGTPVPCFRPVAMDDLPEPAAGERRRRRRSAWPGPPG</sequence>
<reference evidence="5" key="2">
    <citation type="submission" date="2015-01" db="EMBL/GenBank/DDBJ databases">
        <title>Complete genome sequence of Methylobacterium aquaticum strain 22A.</title>
        <authorList>
            <person name="Tani A."/>
            <person name="Ogura Y."/>
            <person name="Hayashi T."/>
        </authorList>
    </citation>
    <scope>NUCLEOTIDE SEQUENCE [LARGE SCALE GENOMIC DNA]</scope>
    <source>
        <strain evidence="5">MA-22A</strain>
        <plasmid evidence="5">Plasmid pMaq22A_1p DNA</plasmid>
    </source>
</reference>
<dbReference type="PANTHER" id="PTHR34075:SF5">
    <property type="entry name" value="BLR3430 PROTEIN"/>
    <property type="match status" value="1"/>
</dbReference>
<dbReference type="Pfam" id="PF01796">
    <property type="entry name" value="OB_ChsH2_C"/>
    <property type="match status" value="1"/>
</dbReference>
<evidence type="ECO:0000313" key="4">
    <source>
        <dbReference type="EMBL" id="BAQ49030.1"/>
    </source>
</evidence>
<dbReference type="Proteomes" id="UP000061432">
    <property type="component" value="Plasmid pMaq22A_1p"/>
</dbReference>
<dbReference type="PANTHER" id="PTHR34075">
    <property type="entry name" value="BLR3430 PROTEIN"/>
    <property type="match status" value="1"/>
</dbReference>
<evidence type="ECO:0000256" key="1">
    <source>
        <dbReference type="SAM" id="MobiDB-lite"/>
    </source>
</evidence>
<geneLocation type="plasmid" evidence="5">
    <name>pMaq22A_1p DNA</name>
</geneLocation>
<feature type="domain" description="ChsH2 rubredoxin-like zinc ribbon" evidence="3">
    <location>
        <begin position="30"/>
        <end position="64"/>
    </location>
</feature>
<reference evidence="4 5" key="1">
    <citation type="journal article" date="2015" name="Genome Announc.">
        <title>Complete Genome Sequence of Methylobacterium aquaticum Strain 22A, Isolated from Racomitrium japonicum Moss.</title>
        <authorList>
            <person name="Tani A."/>
            <person name="Ogura Y."/>
            <person name="Hayashi T."/>
            <person name="Kimbara K."/>
        </authorList>
    </citation>
    <scope>NUCLEOTIDE SEQUENCE [LARGE SCALE GENOMIC DNA]</scope>
    <source>
        <strain evidence="4 5">MA-22A</strain>
        <plasmid evidence="5">Plasmid pMaq22A_1p DNA</plasmid>
    </source>
</reference>
<accession>A0A0C6G003</accession>
<dbReference type="RefSeq" id="WP_063920156.1">
    <property type="nucleotide sequence ID" value="NZ_AP014705.1"/>
</dbReference>
<dbReference type="OrthoDB" id="7595207at2"/>
<dbReference type="EMBL" id="AP014705">
    <property type="protein sequence ID" value="BAQ49030.1"/>
    <property type="molecule type" value="Genomic_DNA"/>
</dbReference>
<name>A0A0C6G003_9HYPH</name>
<dbReference type="SUPFAM" id="SSF50249">
    <property type="entry name" value="Nucleic acid-binding proteins"/>
    <property type="match status" value="1"/>
</dbReference>
<dbReference type="InterPro" id="IPR022002">
    <property type="entry name" value="ChsH2_Znr"/>
</dbReference>
<evidence type="ECO:0000259" key="2">
    <source>
        <dbReference type="Pfam" id="PF01796"/>
    </source>
</evidence>
<feature type="domain" description="ChsH2 C-terminal OB-fold" evidence="2">
    <location>
        <begin position="65"/>
        <end position="123"/>
    </location>
</feature>
<dbReference type="InterPro" id="IPR002878">
    <property type="entry name" value="ChsH2_C"/>
</dbReference>
<dbReference type="AlphaFoldDB" id="A0A0C6G003"/>
<keyword evidence="4" id="KW-0614">Plasmid</keyword>
<evidence type="ECO:0000313" key="5">
    <source>
        <dbReference type="Proteomes" id="UP000061432"/>
    </source>
</evidence>
<proteinExistence type="predicted"/>
<dbReference type="PATRIC" id="fig|270351.10.peg.6060"/>
<gene>
    <name evidence="4" type="ORF">Maq22A_1p33700</name>
</gene>
<dbReference type="Pfam" id="PF12172">
    <property type="entry name" value="zf-ChsH2"/>
    <property type="match status" value="1"/>
</dbReference>